<dbReference type="InterPro" id="IPR047785">
    <property type="entry name" value="tRNA_MNMC2"/>
</dbReference>
<evidence type="ECO:0000313" key="2">
    <source>
        <dbReference type="EMBL" id="RRN45925.1"/>
    </source>
</evidence>
<reference evidence="2 3" key="1">
    <citation type="submission" date="2018-11" db="EMBL/GenBank/DDBJ databases">
        <title>Genome sequencing of Lautropia sp. KCOM 2505 (= ChDC F240).</title>
        <authorList>
            <person name="Kook J.-K."/>
            <person name="Park S.-N."/>
            <person name="Lim Y.K."/>
        </authorList>
    </citation>
    <scope>NUCLEOTIDE SEQUENCE [LARGE SCALE GENOMIC DNA]</scope>
    <source>
        <strain evidence="2 3">KCOM 2505</strain>
    </source>
</reference>
<dbReference type="InterPro" id="IPR008471">
    <property type="entry name" value="MnmC-like_methylTransf"/>
</dbReference>
<evidence type="ECO:0000259" key="1">
    <source>
        <dbReference type="Pfam" id="PF05430"/>
    </source>
</evidence>
<sequence length="272" mass="29168">MPAGQAPAYGTADAAALPAGPALITWQDGQPFSPLYGDRYHTLSGARAQAEHVFLGGCGLPRAWLSSGRWTILETGFGLGLNFLSTWASWLANRPDPAPASADDDARTARHLRFVSTEAHPVGADDIRQAAADDPVLQPLAAQLAQRWARASLQAPVLHFCFPGATEVPDGTVELIILLGDTTRVLDAWLQQHGPLHADSVFLDGFDPRKNPAMWQASTLQALARHCRPGTRMATWCVARSVRDALAASGFVCEKRPGLPPKRHCLSACLQG</sequence>
<dbReference type="PANTHER" id="PTHR39963">
    <property type="entry name" value="SLL0983 PROTEIN"/>
    <property type="match status" value="1"/>
</dbReference>
<gene>
    <name evidence="2" type="ORF">EHV23_07400</name>
</gene>
<dbReference type="GO" id="GO:0004808">
    <property type="term" value="F:tRNA (5-methylaminomethyl-2-thiouridylate)(34)-methyltransferase activity"/>
    <property type="evidence" value="ECO:0007669"/>
    <property type="project" value="InterPro"/>
</dbReference>
<comment type="caution">
    <text evidence="2">The sequence shown here is derived from an EMBL/GenBank/DDBJ whole genome shotgun (WGS) entry which is preliminary data.</text>
</comment>
<keyword evidence="3" id="KW-1185">Reference proteome</keyword>
<dbReference type="PANTHER" id="PTHR39963:SF1">
    <property type="entry name" value="MNMC-LIKE METHYLTRANSFERASE DOMAIN-CONTAINING PROTEIN"/>
    <property type="match status" value="1"/>
</dbReference>
<dbReference type="OrthoDB" id="9786494at2"/>
<dbReference type="Proteomes" id="UP000270261">
    <property type="component" value="Unassembled WGS sequence"/>
</dbReference>
<evidence type="ECO:0000313" key="3">
    <source>
        <dbReference type="Proteomes" id="UP000270261"/>
    </source>
</evidence>
<feature type="domain" description="MnmC-like methyltransferase" evidence="1">
    <location>
        <begin position="167"/>
        <end position="269"/>
    </location>
</feature>
<dbReference type="Gene3D" id="3.40.50.150">
    <property type="entry name" value="Vaccinia Virus protein VP39"/>
    <property type="match status" value="1"/>
</dbReference>
<dbReference type="Pfam" id="PF05430">
    <property type="entry name" value="Methyltransf_30"/>
    <property type="match status" value="1"/>
</dbReference>
<dbReference type="InterPro" id="IPR029063">
    <property type="entry name" value="SAM-dependent_MTases_sf"/>
</dbReference>
<dbReference type="RefSeq" id="WP_125095351.1">
    <property type="nucleotide sequence ID" value="NZ_RRUE01000001.1"/>
</dbReference>
<organism evidence="2 3">
    <name type="scientific">Lautropia dentalis</name>
    <dbReference type="NCBI Taxonomy" id="2490857"/>
    <lineage>
        <taxon>Bacteria</taxon>
        <taxon>Pseudomonadati</taxon>
        <taxon>Pseudomonadota</taxon>
        <taxon>Betaproteobacteria</taxon>
        <taxon>Burkholderiales</taxon>
        <taxon>Burkholderiaceae</taxon>
        <taxon>Lautropia</taxon>
    </lineage>
</organism>
<proteinExistence type="predicted"/>
<dbReference type="EMBL" id="RRUE01000001">
    <property type="protein sequence ID" value="RRN45925.1"/>
    <property type="molecule type" value="Genomic_DNA"/>
</dbReference>
<dbReference type="GO" id="GO:0016645">
    <property type="term" value="F:oxidoreductase activity, acting on the CH-NH group of donors"/>
    <property type="evidence" value="ECO:0007669"/>
    <property type="project" value="InterPro"/>
</dbReference>
<dbReference type="AlphaFoldDB" id="A0A426FTD4"/>
<name>A0A426FTD4_9BURK</name>
<protein>
    <recommendedName>
        <fullName evidence="1">MnmC-like methyltransferase domain-containing protein</fullName>
    </recommendedName>
</protein>
<dbReference type="NCBIfam" id="NF033855">
    <property type="entry name" value="tRNA_MNMC2"/>
    <property type="match status" value="1"/>
</dbReference>
<accession>A0A426FTD4</accession>